<dbReference type="Gene3D" id="3.20.20.70">
    <property type="entry name" value="Aldolase class I"/>
    <property type="match status" value="1"/>
</dbReference>
<evidence type="ECO:0000256" key="5">
    <source>
        <dbReference type="ARBA" id="ARBA00022605"/>
    </source>
</evidence>
<evidence type="ECO:0000256" key="2">
    <source>
        <dbReference type="ARBA" id="ARBA00004664"/>
    </source>
</evidence>
<dbReference type="Pfam" id="PF00697">
    <property type="entry name" value="PRAI"/>
    <property type="match status" value="1"/>
</dbReference>
<dbReference type="SUPFAM" id="SSF51366">
    <property type="entry name" value="Ribulose-phoshate binding barrel"/>
    <property type="match status" value="1"/>
</dbReference>
<comment type="catalytic activity">
    <reaction evidence="1 9">
        <text>N-(5-phospho-beta-D-ribosyl)anthranilate = 1-(2-carboxyphenylamino)-1-deoxy-D-ribulose 5-phosphate</text>
        <dbReference type="Rhea" id="RHEA:21540"/>
        <dbReference type="ChEBI" id="CHEBI:18277"/>
        <dbReference type="ChEBI" id="CHEBI:58613"/>
        <dbReference type="EC" id="5.3.1.24"/>
    </reaction>
</comment>
<dbReference type="UniPathway" id="UPA00035">
    <property type="reaction ID" value="UER00042"/>
</dbReference>
<organism evidence="11 12">
    <name type="scientific">Flammeovirga agarivorans</name>
    <dbReference type="NCBI Taxonomy" id="2726742"/>
    <lineage>
        <taxon>Bacteria</taxon>
        <taxon>Pseudomonadati</taxon>
        <taxon>Bacteroidota</taxon>
        <taxon>Cytophagia</taxon>
        <taxon>Cytophagales</taxon>
        <taxon>Flammeovirgaceae</taxon>
        <taxon>Flammeovirga</taxon>
    </lineage>
</organism>
<accession>A0A7X8SG23</accession>
<evidence type="ECO:0000256" key="8">
    <source>
        <dbReference type="ARBA" id="ARBA00023235"/>
    </source>
</evidence>
<proteinExistence type="inferred from homology"/>
<keyword evidence="8 9" id="KW-0413">Isomerase</keyword>
<evidence type="ECO:0000313" key="12">
    <source>
        <dbReference type="Proteomes" id="UP000585050"/>
    </source>
</evidence>
<dbReference type="InterPro" id="IPR011060">
    <property type="entry name" value="RibuloseP-bd_barrel"/>
</dbReference>
<protein>
    <recommendedName>
        <fullName evidence="4 9">N-(5'-phosphoribosyl)anthranilate isomerase</fullName>
        <shortName evidence="9">PRAI</shortName>
        <ecNumber evidence="3 9">5.3.1.24</ecNumber>
    </recommendedName>
</protein>
<dbReference type="EC" id="5.3.1.24" evidence="3 9"/>
<comment type="similarity">
    <text evidence="9">Belongs to the TrpF family.</text>
</comment>
<evidence type="ECO:0000256" key="4">
    <source>
        <dbReference type="ARBA" id="ARBA00022272"/>
    </source>
</evidence>
<evidence type="ECO:0000259" key="10">
    <source>
        <dbReference type="Pfam" id="PF00697"/>
    </source>
</evidence>
<evidence type="ECO:0000313" key="11">
    <source>
        <dbReference type="EMBL" id="NLR89589.1"/>
    </source>
</evidence>
<dbReference type="InterPro" id="IPR044643">
    <property type="entry name" value="TrpF_fam"/>
</dbReference>
<keyword evidence="6 9" id="KW-0822">Tryptophan biosynthesis</keyword>
<dbReference type="RefSeq" id="WP_168880284.1">
    <property type="nucleotide sequence ID" value="NZ_JABAIL010000001.1"/>
</dbReference>
<gene>
    <name evidence="9" type="primary">trpF</name>
    <name evidence="11" type="ORF">HGP29_00120</name>
</gene>
<dbReference type="PANTHER" id="PTHR42894:SF1">
    <property type="entry name" value="N-(5'-PHOSPHORIBOSYL)ANTHRANILATE ISOMERASE"/>
    <property type="match status" value="1"/>
</dbReference>
<dbReference type="AlphaFoldDB" id="A0A7X8SG23"/>
<comment type="pathway">
    <text evidence="2 9">Amino-acid biosynthesis; L-tryptophan biosynthesis; L-tryptophan from chorismate: step 3/5.</text>
</comment>
<evidence type="ECO:0000256" key="3">
    <source>
        <dbReference type="ARBA" id="ARBA00012572"/>
    </source>
</evidence>
<keyword evidence="12" id="KW-1185">Reference proteome</keyword>
<evidence type="ECO:0000256" key="7">
    <source>
        <dbReference type="ARBA" id="ARBA00023141"/>
    </source>
</evidence>
<name>A0A7X8SG23_9BACT</name>
<dbReference type="InterPro" id="IPR013785">
    <property type="entry name" value="Aldolase_TIM"/>
</dbReference>
<dbReference type="HAMAP" id="MF_00135">
    <property type="entry name" value="PRAI"/>
    <property type="match status" value="1"/>
</dbReference>
<sequence>MNKNKQNIETVSWKVCGMRDQKNIYDVLTLDPDYMGFIIYPPSSRFIEKQDVSFLEEKWPDTVKTKRVGVFVNEDESTILAYAKKYHFDVIQLHGTEPPSLCESLKTKGFEVFKVFGIKDEFNFEALKPYEAYVDYFLFDTKSPQHGGTGETFDWGVLEQYSSTKPFLLSGGLSLENIKNIRKLDHLPCKGIDVNSKFETSPAFKDIEQLKSLAEWVKSINNKK</sequence>
<comment type="caution">
    <text evidence="11">The sequence shown here is derived from an EMBL/GenBank/DDBJ whole genome shotgun (WGS) entry which is preliminary data.</text>
</comment>
<feature type="domain" description="N-(5'phosphoribosyl) anthranilate isomerase (PRAI)" evidence="10">
    <location>
        <begin position="14"/>
        <end position="214"/>
    </location>
</feature>
<dbReference type="Proteomes" id="UP000585050">
    <property type="component" value="Unassembled WGS sequence"/>
</dbReference>
<dbReference type="CDD" id="cd00405">
    <property type="entry name" value="PRAI"/>
    <property type="match status" value="1"/>
</dbReference>
<evidence type="ECO:0000256" key="9">
    <source>
        <dbReference type="HAMAP-Rule" id="MF_00135"/>
    </source>
</evidence>
<dbReference type="GO" id="GO:0000162">
    <property type="term" value="P:L-tryptophan biosynthetic process"/>
    <property type="evidence" value="ECO:0007669"/>
    <property type="project" value="UniProtKB-UniRule"/>
</dbReference>
<keyword evidence="5 9" id="KW-0028">Amino-acid biosynthesis</keyword>
<reference evidence="11 12" key="1">
    <citation type="submission" date="2020-04" db="EMBL/GenBank/DDBJ databases">
        <title>Flammeovirga sp. SR4, a novel species isolated from seawater.</title>
        <authorList>
            <person name="Wang X."/>
        </authorList>
    </citation>
    <scope>NUCLEOTIDE SEQUENCE [LARGE SCALE GENOMIC DNA]</scope>
    <source>
        <strain evidence="11 12">SR4</strain>
    </source>
</reference>
<dbReference type="GO" id="GO:0004640">
    <property type="term" value="F:phosphoribosylanthranilate isomerase activity"/>
    <property type="evidence" value="ECO:0007669"/>
    <property type="project" value="UniProtKB-UniRule"/>
</dbReference>
<dbReference type="PANTHER" id="PTHR42894">
    <property type="entry name" value="N-(5'-PHOSPHORIBOSYL)ANTHRANILATE ISOMERASE"/>
    <property type="match status" value="1"/>
</dbReference>
<evidence type="ECO:0000256" key="6">
    <source>
        <dbReference type="ARBA" id="ARBA00022822"/>
    </source>
</evidence>
<dbReference type="InterPro" id="IPR001240">
    <property type="entry name" value="PRAI_dom"/>
</dbReference>
<keyword evidence="7 9" id="KW-0057">Aromatic amino acid biosynthesis</keyword>
<evidence type="ECO:0000256" key="1">
    <source>
        <dbReference type="ARBA" id="ARBA00001164"/>
    </source>
</evidence>
<dbReference type="EMBL" id="JABAIL010000001">
    <property type="protein sequence ID" value="NLR89589.1"/>
    <property type="molecule type" value="Genomic_DNA"/>
</dbReference>